<keyword evidence="3" id="KW-1185">Reference proteome</keyword>
<dbReference type="Proteomes" id="UP000654075">
    <property type="component" value="Unassembled WGS sequence"/>
</dbReference>
<gene>
    <name evidence="2" type="ORF">PGLA1383_LOCUS52855</name>
</gene>
<reference evidence="2" key="1">
    <citation type="submission" date="2021-02" db="EMBL/GenBank/DDBJ databases">
        <authorList>
            <person name="Dougan E. K."/>
            <person name="Rhodes N."/>
            <person name="Thang M."/>
            <person name="Chan C."/>
        </authorList>
    </citation>
    <scope>NUCLEOTIDE SEQUENCE</scope>
</reference>
<dbReference type="EMBL" id="CAJNNV010031705">
    <property type="protein sequence ID" value="CAE8637509.1"/>
    <property type="molecule type" value="Genomic_DNA"/>
</dbReference>
<feature type="region of interest" description="Disordered" evidence="1">
    <location>
        <begin position="95"/>
        <end position="143"/>
    </location>
</feature>
<protein>
    <submittedName>
        <fullName evidence="2">Uncharacterized protein</fullName>
    </submittedName>
</protein>
<accession>A0A813HIJ0</accession>
<feature type="region of interest" description="Disordered" evidence="1">
    <location>
        <begin position="1"/>
        <end position="83"/>
    </location>
</feature>
<evidence type="ECO:0000313" key="2">
    <source>
        <dbReference type="EMBL" id="CAE8637509.1"/>
    </source>
</evidence>
<comment type="caution">
    <text evidence="2">The sequence shown here is derived from an EMBL/GenBank/DDBJ whole genome shotgun (WGS) entry which is preliminary data.</text>
</comment>
<evidence type="ECO:0000313" key="3">
    <source>
        <dbReference type="Proteomes" id="UP000654075"/>
    </source>
</evidence>
<organism evidence="2 3">
    <name type="scientific">Polarella glacialis</name>
    <name type="common">Dinoflagellate</name>
    <dbReference type="NCBI Taxonomy" id="89957"/>
    <lineage>
        <taxon>Eukaryota</taxon>
        <taxon>Sar</taxon>
        <taxon>Alveolata</taxon>
        <taxon>Dinophyceae</taxon>
        <taxon>Suessiales</taxon>
        <taxon>Suessiaceae</taxon>
        <taxon>Polarella</taxon>
    </lineage>
</organism>
<feature type="compositionally biased region" description="Polar residues" evidence="1">
    <location>
        <begin position="1"/>
        <end position="10"/>
    </location>
</feature>
<feature type="compositionally biased region" description="Basic and acidic residues" evidence="1">
    <location>
        <begin position="95"/>
        <end position="114"/>
    </location>
</feature>
<name>A0A813HIJ0_POLGL</name>
<proteinExistence type="predicted"/>
<evidence type="ECO:0000256" key="1">
    <source>
        <dbReference type="SAM" id="MobiDB-lite"/>
    </source>
</evidence>
<feature type="compositionally biased region" description="Basic and acidic residues" evidence="1">
    <location>
        <begin position="25"/>
        <end position="53"/>
    </location>
</feature>
<dbReference type="AlphaFoldDB" id="A0A813HIJ0"/>
<sequence>MAFSATATQNVEDDVVTSLASASEQQREEVVSLRCRVTDPEAREEKELSHSEAEEGEEGSFEQGLATGEEAVESSPAETWVERGRKLKMEDLLGVADSDHRAQPKQRQPMDFEVLRQGTAAADQLPHPAASRPGIALSDIRLR</sequence>